<dbReference type="PANTHER" id="PTHR45749:SF21">
    <property type="entry name" value="DUF4371 DOMAIN-CONTAINING PROTEIN"/>
    <property type="match status" value="1"/>
</dbReference>
<evidence type="ECO:0000313" key="4">
    <source>
        <dbReference type="Proteomes" id="UP000078542"/>
    </source>
</evidence>
<dbReference type="AlphaFoldDB" id="A0A151IAV6"/>
<dbReference type="InterPro" id="IPR008906">
    <property type="entry name" value="HATC_C_dom"/>
</dbReference>
<dbReference type="Proteomes" id="UP000078542">
    <property type="component" value="Unassembled WGS sequence"/>
</dbReference>
<evidence type="ECO:0000259" key="2">
    <source>
        <dbReference type="Pfam" id="PF14291"/>
    </source>
</evidence>
<name>A0A151IAV6_9HYME</name>
<dbReference type="Pfam" id="PF14291">
    <property type="entry name" value="DUF4371"/>
    <property type="match status" value="1"/>
</dbReference>
<dbReference type="STRING" id="456900.A0A151IAV6"/>
<accession>A0A151IAV6</accession>
<organism evidence="3 4">
    <name type="scientific">Cyphomyrmex costatus</name>
    <dbReference type="NCBI Taxonomy" id="456900"/>
    <lineage>
        <taxon>Eukaryota</taxon>
        <taxon>Metazoa</taxon>
        <taxon>Ecdysozoa</taxon>
        <taxon>Arthropoda</taxon>
        <taxon>Hexapoda</taxon>
        <taxon>Insecta</taxon>
        <taxon>Pterygota</taxon>
        <taxon>Neoptera</taxon>
        <taxon>Endopterygota</taxon>
        <taxon>Hymenoptera</taxon>
        <taxon>Apocrita</taxon>
        <taxon>Aculeata</taxon>
        <taxon>Formicoidea</taxon>
        <taxon>Formicidae</taxon>
        <taxon>Myrmicinae</taxon>
        <taxon>Cyphomyrmex</taxon>
    </lineage>
</organism>
<dbReference type="InterPro" id="IPR012337">
    <property type="entry name" value="RNaseH-like_sf"/>
</dbReference>
<evidence type="ECO:0000259" key="1">
    <source>
        <dbReference type="Pfam" id="PF05699"/>
    </source>
</evidence>
<dbReference type="Pfam" id="PF05699">
    <property type="entry name" value="Dimer_Tnp_hAT"/>
    <property type="match status" value="1"/>
</dbReference>
<gene>
    <name evidence="3" type="ORF">ALC62_12655</name>
</gene>
<dbReference type="InterPro" id="IPR025398">
    <property type="entry name" value="DUF4371"/>
</dbReference>
<dbReference type="SUPFAM" id="SSF53098">
    <property type="entry name" value="Ribonuclease H-like"/>
    <property type="match status" value="1"/>
</dbReference>
<reference evidence="3 4" key="1">
    <citation type="submission" date="2016-03" db="EMBL/GenBank/DDBJ databases">
        <title>Cyphomyrmex costatus WGS genome.</title>
        <authorList>
            <person name="Nygaard S."/>
            <person name="Hu H."/>
            <person name="Boomsma J."/>
            <person name="Zhang G."/>
        </authorList>
    </citation>
    <scope>NUCLEOTIDE SEQUENCE [LARGE SCALE GENOMIC DNA]</scope>
    <source>
        <strain evidence="3">MS0001</strain>
        <tissue evidence="3">Whole body</tissue>
    </source>
</reference>
<dbReference type="PANTHER" id="PTHR45749">
    <property type="match status" value="1"/>
</dbReference>
<dbReference type="EMBL" id="KQ978156">
    <property type="protein sequence ID" value="KYM96678.1"/>
    <property type="molecule type" value="Genomic_DNA"/>
</dbReference>
<proteinExistence type="predicted"/>
<feature type="domain" description="HAT C-terminal dimerisation" evidence="1">
    <location>
        <begin position="623"/>
        <end position="682"/>
    </location>
</feature>
<feature type="domain" description="DUF4371" evidence="2">
    <location>
        <begin position="62"/>
        <end position="305"/>
    </location>
</feature>
<dbReference type="GO" id="GO:0046983">
    <property type="term" value="F:protein dimerization activity"/>
    <property type="evidence" value="ECO:0007669"/>
    <property type="project" value="InterPro"/>
</dbReference>
<sequence length="705" mass="81896">MRSGARIKGQKRTMSTAWFYRQLNNGEKVLRTWMVYSMVNESLHCFCCRLFASNDLKYVQNAFVRNGFQQWWKLYPKVKQHENNSIHVASFEKWKEMEMRIRNRQTIDRSLQDQIKKEMKNWIKVLERILDAIMFLAKQNLPFRGHRESIDNINYNSGNFLELIKLIGKYDPVMKEHLVSIHSAHQTHLPISYLSPQIQNEFITLLARCVKDKILSEIRKAKYYAILFDSTPDVAHIDQMTEIIRYVKIDGDKVEVQERFLGFLPMKEKSAEKIAEMIVTSLDEDKLLIENCRGQGYDNAATMSGIHRRVQQRIKDINPKAEFISCTNHSLNLTCVHAAGQSVYSTTFFGTIEDVLKQTVPVTVKRVIETRWSAKHDAVKIIKSHYANVLDALEVLMGQSENADTLSDAGVVYASTTTFPFLCYLHLWSKILPEIDKTQKYLQTNGLGLDQSVIAINALASFFSKNRDSLVDKVLTDVQVLCEQMEIPITKHIRRKKKMIGEKEDDAGLLPQQEIRRDMLESIDRLNQEITQRFEQLNLLNERFGFLNLKILLDEGNDEYIKQKINDLRTIYNDIDSDDLKSEVERLRRLVSSCRSTAQDTDIPIEYEWSAETFLAWIVRWGFTEMLPNLTVVLRIFLTISVSVATCERSFSKLKLIKTYLCSTMSQMRLNGLALLSIERDLTKDMKFTDVIKEFASTKVRKIRI</sequence>
<evidence type="ECO:0000313" key="3">
    <source>
        <dbReference type="EMBL" id="KYM96678.1"/>
    </source>
</evidence>
<protein>
    <submittedName>
        <fullName evidence="3">Zinc finger MYM-type protein 1</fullName>
    </submittedName>
</protein>
<keyword evidence="4" id="KW-1185">Reference proteome</keyword>